<dbReference type="Pfam" id="PF00072">
    <property type="entry name" value="Response_reg"/>
    <property type="match status" value="1"/>
</dbReference>
<dbReference type="SUPFAM" id="SSF52172">
    <property type="entry name" value="CheY-like"/>
    <property type="match status" value="1"/>
</dbReference>
<dbReference type="OrthoDB" id="9786548at2"/>
<dbReference type="Gene3D" id="3.40.50.2300">
    <property type="match status" value="1"/>
</dbReference>
<dbReference type="PROSITE" id="PS50110">
    <property type="entry name" value="RESPONSE_REGULATORY"/>
    <property type="match status" value="1"/>
</dbReference>
<dbReference type="PANTHER" id="PTHR44591">
    <property type="entry name" value="STRESS RESPONSE REGULATOR PROTEIN 1"/>
    <property type="match status" value="1"/>
</dbReference>
<accession>A0A0D7DX69</accession>
<evidence type="ECO:0000256" key="1">
    <source>
        <dbReference type="ARBA" id="ARBA00022553"/>
    </source>
</evidence>
<evidence type="ECO:0000313" key="5">
    <source>
        <dbReference type="Proteomes" id="UP000032515"/>
    </source>
</evidence>
<dbReference type="Proteomes" id="UP000032515">
    <property type="component" value="Unassembled WGS sequence"/>
</dbReference>
<sequence>MTAGPKRVLIVDDATLVRAYYRQALERAGYEVDEAMNGLEGLEKILMQPFDLAIVDVNMPQMDGMTFIRTLRGKELPTSAIPTLVTSTEAGEQDVAAARVAGANYYLTKPISQDRLIEHVVLLCGAA</sequence>
<dbReference type="GO" id="GO:0000160">
    <property type="term" value="P:phosphorelay signal transduction system"/>
    <property type="evidence" value="ECO:0007669"/>
    <property type="project" value="InterPro"/>
</dbReference>
<dbReference type="EMBL" id="JXXE01000831">
    <property type="protein sequence ID" value="KIZ32770.1"/>
    <property type="molecule type" value="Genomic_DNA"/>
</dbReference>
<evidence type="ECO:0000259" key="3">
    <source>
        <dbReference type="PROSITE" id="PS50110"/>
    </source>
</evidence>
<organism evidence="4 5">
    <name type="scientific">Rhodopseudomonas palustris</name>
    <dbReference type="NCBI Taxonomy" id="1076"/>
    <lineage>
        <taxon>Bacteria</taxon>
        <taxon>Pseudomonadati</taxon>
        <taxon>Pseudomonadota</taxon>
        <taxon>Alphaproteobacteria</taxon>
        <taxon>Hyphomicrobiales</taxon>
        <taxon>Nitrobacteraceae</taxon>
        <taxon>Rhodopseudomonas</taxon>
    </lineage>
</organism>
<comment type="caution">
    <text evidence="4">The sequence shown here is derived from an EMBL/GenBank/DDBJ whole genome shotgun (WGS) entry which is preliminary data.</text>
</comment>
<dbReference type="InterPro" id="IPR050595">
    <property type="entry name" value="Bact_response_regulator"/>
</dbReference>
<dbReference type="SMART" id="SM00448">
    <property type="entry name" value="REC"/>
    <property type="match status" value="1"/>
</dbReference>
<dbReference type="PANTHER" id="PTHR44591:SF25">
    <property type="entry name" value="CHEMOTAXIS TWO-COMPONENT RESPONSE REGULATOR"/>
    <property type="match status" value="1"/>
</dbReference>
<evidence type="ECO:0000256" key="2">
    <source>
        <dbReference type="PROSITE-ProRule" id="PRU00169"/>
    </source>
</evidence>
<evidence type="ECO:0000313" key="4">
    <source>
        <dbReference type="EMBL" id="KIZ32770.1"/>
    </source>
</evidence>
<reference evidence="4 5" key="1">
    <citation type="submission" date="2014-11" db="EMBL/GenBank/DDBJ databases">
        <title>Genomics and ecophysiology of heterotrophic nitrogen fixing bacteria isolated from estuarine surface water.</title>
        <authorList>
            <person name="Bentzon-Tilia M."/>
            <person name="Severin I."/>
            <person name="Hansen L.H."/>
            <person name="Riemann L."/>
        </authorList>
    </citation>
    <scope>NUCLEOTIDE SEQUENCE [LARGE SCALE GENOMIC DNA]</scope>
    <source>
        <strain evidence="4 5">BAL398</strain>
    </source>
</reference>
<protein>
    <submittedName>
        <fullName evidence="4">Chemotaxis protein CheY</fullName>
    </submittedName>
</protein>
<gene>
    <name evidence="4" type="ORF">OO17_29390</name>
</gene>
<keyword evidence="1 2" id="KW-0597">Phosphoprotein</keyword>
<dbReference type="PATRIC" id="fig|1076.23.peg.5882"/>
<proteinExistence type="predicted"/>
<dbReference type="AlphaFoldDB" id="A0A0D7DX69"/>
<feature type="modified residue" description="4-aspartylphosphate" evidence="2">
    <location>
        <position position="56"/>
    </location>
</feature>
<dbReference type="InterPro" id="IPR001789">
    <property type="entry name" value="Sig_transdc_resp-reg_receiver"/>
</dbReference>
<dbReference type="InterPro" id="IPR011006">
    <property type="entry name" value="CheY-like_superfamily"/>
</dbReference>
<name>A0A0D7DX69_RHOPL</name>
<dbReference type="RefSeq" id="WP_044418936.1">
    <property type="nucleotide sequence ID" value="NZ_JXXE01000831.1"/>
</dbReference>
<feature type="domain" description="Response regulatory" evidence="3">
    <location>
        <begin position="7"/>
        <end position="124"/>
    </location>
</feature>